<name>A0A9P4LV65_9PEZI</name>
<proteinExistence type="predicted"/>
<evidence type="ECO:0008006" key="4">
    <source>
        <dbReference type="Google" id="ProtNLM"/>
    </source>
</evidence>
<sequence>MGSHSGKDYVSQQGTPAPDDIPARLHVLSLPEVTGMILSQLPTATDLRFAGETCRFFQNIISTDPSIRSRVQADLNPANRLTVHMWNNSTNSGHAHFQYNSILRDVLTRPSWGDSLGNFTTVRYNFAMRPAGGLPGITVETFLCVNCFTGKTQESRDALVAELNAVSPFWKSRQISKPAAKRITVLSTGFSRTYRKNDGHTIGDLVDIISSRLRMITAFPPPGSPNPTTPPTLQVIFMGPLVLVMAFDDWHPYLHGRWQMRHQTSGVISMDQTRAALYY</sequence>
<evidence type="ECO:0000256" key="1">
    <source>
        <dbReference type="SAM" id="MobiDB-lite"/>
    </source>
</evidence>
<evidence type="ECO:0000313" key="3">
    <source>
        <dbReference type="Proteomes" id="UP000799776"/>
    </source>
</evidence>
<dbReference type="EMBL" id="ML978735">
    <property type="protein sequence ID" value="KAF2084944.1"/>
    <property type="molecule type" value="Genomic_DNA"/>
</dbReference>
<feature type="region of interest" description="Disordered" evidence="1">
    <location>
        <begin position="1"/>
        <end position="22"/>
    </location>
</feature>
<comment type="caution">
    <text evidence="2">The sequence shown here is derived from an EMBL/GenBank/DDBJ whole genome shotgun (WGS) entry which is preliminary data.</text>
</comment>
<dbReference type="Proteomes" id="UP000799776">
    <property type="component" value="Unassembled WGS sequence"/>
</dbReference>
<protein>
    <recommendedName>
        <fullName evidence="4">F-box domain-containing protein</fullName>
    </recommendedName>
</protein>
<reference evidence="2" key="1">
    <citation type="journal article" date="2020" name="Stud. Mycol.">
        <title>101 Dothideomycetes genomes: a test case for predicting lifestyles and emergence of pathogens.</title>
        <authorList>
            <person name="Haridas S."/>
            <person name="Albert R."/>
            <person name="Binder M."/>
            <person name="Bloem J."/>
            <person name="Labutti K."/>
            <person name="Salamov A."/>
            <person name="Andreopoulos B."/>
            <person name="Baker S."/>
            <person name="Barry K."/>
            <person name="Bills G."/>
            <person name="Bluhm B."/>
            <person name="Cannon C."/>
            <person name="Castanera R."/>
            <person name="Culley D."/>
            <person name="Daum C."/>
            <person name="Ezra D."/>
            <person name="Gonzalez J."/>
            <person name="Henrissat B."/>
            <person name="Kuo A."/>
            <person name="Liang C."/>
            <person name="Lipzen A."/>
            <person name="Lutzoni F."/>
            <person name="Magnuson J."/>
            <person name="Mondo S."/>
            <person name="Nolan M."/>
            <person name="Ohm R."/>
            <person name="Pangilinan J."/>
            <person name="Park H.-J."/>
            <person name="Ramirez L."/>
            <person name="Alfaro M."/>
            <person name="Sun H."/>
            <person name="Tritt A."/>
            <person name="Yoshinaga Y."/>
            <person name="Zwiers L.-H."/>
            <person name="Turgeon B."/>
            <person name="Goodwin S."/>
            <person name="Spatafora J."/>
            <person name="Crous P."/>
            <person name="Grigoriev I."/>
        </authorList>
    </citation>
    <scope>NUCLEOTIDE SEQUENCE</scope>
    <source>
        <strain evidence="2">CBS 121410</strain>
    </source>
</reference>
<evidence type="ECO:0000313" key="2">
    <source>
        <dbReference type="EMBL" id="KAF2084944.1"/>
    </source>
</evidence>
<accession>A0A9P4LV65</accession>
<gene>
    <name evidence="2" type="ORF">K490DRAFT_59071</name>
</gene>
<keyword evidence="3" id="KW-1185">Reference proteome</keyword>
<dbReference type="AlphaFoldDB" id="A0A9P4LV65"/>
<organism evidence="2 3">
    <name type="scientific">Saccharata proteae CBS 121410</name>
    <dbReference type="NCBI Taxonomy" id="1314787"/>
    <lineage>
        <taxon>Eukaryota</taxon>
        <taxon>Fungi</taxon>
        <taxon>Dikarya</taxon>
        <taxon>Ascomycota</taxon>
        <taxon>Pezizomycotina</taxon>
        <taxon>Dothideomycetes</taxon>
        <taxon>Dothideomycetes incertae sedis</taxon>
        <taxon>Botryosphaeriales</taxon>
        <taxon>Saccharataceae</taxon>
        <taxon>Saccharata</taxon>
    </lineage>
</organism>